<proteinExistence type="predicted"/>
<evidence type="ECO:0000313" key="1">
    <source>
        <dbReference type="Proteomes" id="UP000790787"/>
    </source>
</evidence>
<organism evidence="1 2">
    <name type="scientific">Nicotiana tabacum</name>
    <name type="common">Common tobacco</name>
    <dbReference type="NCBI Taxonomy" id="4097"/>
    <lineage>
        <taxon>Eukaryota</taxon>
        <taxon>Viridiplantae</taxon>
        <taxon>Streptophyta</taxon>
        <taxon>Embryophyta</taxon>
        <taxon>Tracheophyta</taxon>
        <taxon>Spermatophyta</taxon>
        <taxon>Magnoliopsida</taxon>
        <taxon>eudicotyledons</taxon>
        <taxon>Gunneridae</taxon>
        <taxon>Pentapetalae</taxon>
        <taxon>asterids</taxon>
        <taxon>lamiids</taxon>
        <taxon>Solanales</taxon>
        <taxon>Solanaceae</taxon>
        <taxon>Nicotianoideae</taxon>
        <taxon>Nicotianeae</taxon>
        <taxon>Nicotiana</taxon>
    </lineage>
</organism>
<keyword evidence="1" id="KW-1185">Reference proteome</keyword>
<gene>
    <name evidence="2" type="primary">LOC142162959</name>
</gene>
<dbReference type="Proteomes" id="UP000790787">
    <property type="component" value="Chromosome 8"/>
</dbReference>
<reference evidence="1" key="1">
    <citation type="journal article" date="2014" name="Nat. Commun.">
        <title>The tobacco genome sequence and its comparison with those of tomato and potato.</title>
        <authorList>
            <person name="Sierro N."/>
            <person name="Battey J.N."/>
            <person name="Ouadi S."/>
            <person name="Bakaher N."/>
            <person name="Bovet L."/>
            <person name="Willig A."/>
            <person name="Goepfert S."/>
            <person name="Peitsch M.C."/>
            <person name="Ivanov N.V."/>
        </authorList>
    </citation>
    <scope>NUCLEOTIDE SEQUENCE [LARGE SCALE GENOMIC DNA]</scope>
</reference>
<reference evidence="2" key="2">
    <citation type="submission" date="2025-08" db="UniProtKB">
        <authorList>
            <consortium name="RefSeq"/>
        </authorList>
    </citation>
    <scope>IDENTIFICATION</scope>
    <source>
        <tissue evidence="2">Leaf</tissue>
    </source>
</reference>
<dbReference type="RefSeq" id="XP_075076291.1">
    <property type="nucleotide sequence ID" value="XM_075220190.1"/>
</dbReference>
<name>A0AC58RU90_TOBAC</name>
<protein>
    <submittedName>
        <fullName evidence="2">Protein FAR1-RELATED SEQUENCE 2-like</fullName>
    </submittedName>
</protein>
<accession>A0AC58RU90</accession>
<evidence type="ECO:0000313" key="2">
    <source>
        <dbReference type="RefSeq" id="XP_075076291.1"/>
    </source>
</evidence>
<sequence>MAGHKLLSKSLKRALTAKYIVGLRPSKNIRVVQVLVGGPENLGCTPKDCKNYILKSKKLQLQEEDAQSLLKFFNNMQQKDKKFYYSVDVDSFGRLRNIVWVHSHSKGEYEEFHDVICIDTIYVMNRYNMSFASFVGVNQRMQFVLLGCALMSSEDITS</sequence>